<dbReference type="PANTHER" id="PTHR33452:SF1">
    <property type="entry name" value="INNER MEMBRANE PROTEIN YPHA-RELATED"/>
    <property type="match status" value="1"/>
</dbReference>
<dbReference type="OrthoDB" id="9813193at2"/>
<dbReference type="EMBL" id="NPEF01000017">
    <property type="protein sequence ID" value="PJZ94385.1"/>
    <property type="molecule type" value="Genomic_DNA"/>
</dbReference>
<evidence type="ECO:0000256" key="5">
    <source>
        <dbReference type="ARBA" id="ARBA00022989"/>
    </source>
</evidence>
<keyword evidence="3" id="KW-1003">Cell membrane</keyword>
<dbReference type="Proteomes" id="UP000232122">
    <property type="component" value="Unassembled WGS sequence"/>
</dbReference>
<keyword evidence="5 7" id="KW-1133">Transmembrane helix</keyword>
<evidence type="ECO:0000313" key="9">
    <source>
        <dbReference type="EMBL" id="PJZ94385.1"/>
    </source>
</evidence>
<comment type="similarity">
    <text evidence="2">Belongs to the DoxX family.</text>
</comment>
<feature type="transmembrane region" description="Helical" evidence="7">
    <location>
        <begin position="109"/>
        <end position="128"/>
    </location>
</feature>
<evidence type="ECO:0000313" key="10">
    <source>
        <dbReference type="Proteomes" id="UP000232122"/>
    </source>
</evidence>
<gene>
    <name evidence="8" type="ORF">CH379_013845</name>
    <name evidence="9" type="ORF">CH379_02945</name>
</gene>
<dbReference type="InterPro" id="IPR032808">
    <property type="entry name" value="DoxX"/>
</dbReference>
<comment type="subcellular location">
    <subcellularLocation>
        <location evidence="1">Cell membrane</location>
        <topology evidence="1">Multi-pass membrane protein</topology>
    </subcellularLocation>
</comment>
<evidence type="ECO:0000256" key="1">
    <source>
        <dbReference type="ARBA" id="ARBA00004651"/>
    </source>
</evidence>
<name>A0A2N0BD24_9LEPT</name>
<accession>A0A2N0BNH0</accession>
<sequence>MKEKILGTQPLNVDVASLLLRLIFGCMFVYHGSPKLFAFEQITAVFPDLIGIGVKTSLALVVFAEFFCGIFVAIGLLTRLTVIPISITMAVAFFLAHANDPFQVKILPLVYLLLSSVIFSLGSGRYSVDRFLFKK</sequence>
<dbReference type="InterPro" id="IPR051907">
    <property type="entry name" value="DoxX-like_oxidoreductase"/>
</dbReference>
<feature type="transmembrane region" description="Helical" evidence="7">
    <location>
        <begin position="12"/>
        <end position="30"/>
    </location>
</feature>
<reference evidence="8 10" key="2">
    <citation type="journal article" date="2018" name="Microb. Genom.">
        <title>Deciphering the unexplored Leptospira diversity from soils uncovers genomic evolution to virulence.</title>
        <authorList>
            <person name="Thibeaux R."/>
            <person name="Iraola G."/>
            <person name="Ferres I."/>
            <person name="Bierque E."/>
            <person name="Girault D."/>
            <person name="Soupe-Gilbert M.E."/>
            <person name="Picardeau M."/>
            <person name="Goarant C."/>
        </authorList>
    </citation>
    <scope>NUCLEOTIDE SEQUENCE [LARGE SCALE GENOMIC DNA]</scope>
    <source>
        <strain evidence="8 10">ATI7-C-A5</strain>
    </source>
</reference>
<proteinExistence type="inferred from homology"/>
<keyword evidence="4 7" id="KW-0812">Transmembrane</keyword>
<dbReference type="GO" id="GO:0005886">
    <property type="term" value="C:plasma membrane"/>
    <property type="evidence" value="ECO:0007669"/>
    <property type="project" value="UniProtKB-SubCell"/>
</dbReference>
<dbReference type="AlphaFoldDB" id="A0A2N0BD24"/>
<dbReference type="PANTHER" id="PTHR33452">
    <property type="entry name" value="OXIDOREDUCTASE CATD-RELATED"/>
    <property type="match status" value="1"/>
</dbReference>
<organism evidence="9">
    <name type="scientific">Leptospira ellisii</name>
    <dbReference type="NCBI Taxonomy" id="2023197"/>
    <lineage>
        <taxon>Bacteria</taxon>
        <taxon>Pseudomonadati</taxon>
        <taxon>Spirochaetota</taxon>
        <taxon>Spirochaetia</taxon>
        <taxon>Leptospirales</taxon>
        <taxon>Leptospiraceae</taxon>
        <taxon>Leptospira</taxon>
    </lineage>
</organism>
<keyword evidence="10" id="KW-1185">Reference proteome</keyword>
<dbReference type="Pfam" id="PF07681">
    <property type="entry name" value="DoxX"/>
    <property type="match status" value="1"/>
</dbReference>
<dbReference type="RefSeq" id="WP_100746052.1">
    <property type="nucleotide sequence ID" value="NZ_NPEF02000016.1"/>
</dbReference>
<dbReference type="EMBL" id="NPEF02000016">
    <property type="protein sequence ID" value="MDV6236708.1"/>
    <property type="molecule type" value="Genomic_DNA"/>
</dbReference>
<evidence type="ECO:0000256" key="3">
    <source>
        <dbReference type="ARBA" id="ARBA00022475"/>
    </source>
</evidence>
<reference evidence="9" key="1">
    <citation type="submission" date="2017-07" db="EMBL/GenBank/DDBJ databases">
        <title>Leptospira spp. isolated from tropical soils.</title>
        <authorList>
            <person name="Thibeaux R."/>
            <person name="Iraola G."/>
            <person name="Ferres I."/>
            <person name="Bierque E."/>
            <person name="Girault D."/>
            <person name="Soupe-Gilbert M.-E."/>
            <person name="Picardeau M."/>
            <person name="Goarant C."/>
        </authorList>
    </citation>
    <scope>NUCLEOTIDE SEQUENCE [LARGE SCALE GENOMIC DNA]</scope>
    <source>
        <strain evidence="9">ATI7-C-A5</strain>
    </source>
</reference>
<evidence type="ECO:0000256" key="2">
    <source>
        <dbReference type="ARBA" id="ARBA00006679"/>
    </source>
</evidence>
<comment type="caution">
    <text evidence="9">The sequence shown here is derived from an EMBL/GenBank/DDBJ whole genome shotgun (WGS) entry which is preliminary data.</text>
</comment>
<protein>
    <submittedName>
        <fullName evidence="8">DoxX family protein</fullName>
    </submittedName>
    <submittedName>
        <fullName evidence="9">Transmembrane DoxX protein</fullName>
    </submittedName>
</protein>
<evidence type="ECO:0000313" key="8">
    <source>
        <dbReference type="EMBL" id="MDV6236708.1"/>
    </source>
</evidence>
<reference evidence="8" key="3">
    <citation type="submission" date="2023-10" db="EMBL/GenBank/DDBJ databases">
        <authorList>
            <person name="Picardeau M."/>
            <person name="Thibeaux R."/>
        </authorList>
    </citation>
    <scope>NUCLEOTIDE SEQUENCE</scope>
    <source>
        <strain evidence="8">ATI7-C-A5</strain>
    </source>
</reference>
<feature type="transmembrane region" description="Helical" evidence="7">
    <location>
        <begin position="50"/>
        <end position="73"/>
    </location>
</feature>
<evidence type="ECO:0000256" key="6">
    <source>
        <dbReference type="ARBA" id="ARBA00023136"/>
    </source>
</evidence>
<accession>A0A2N0BD24</accession>
<evidence type="ECO:0000256" key="4">
    <source>
        <dbReference type="ARBA" id="ARBA00022692"/>
    </source>
</evidence>
<evidence type="ECO:0000256" key="7">
    <source>
        <dbReference type="SAM" id="Phobius"/>
    </source>
</evidence>
<feature type="transmembrane region" description="Helical" evidence="7">
    <location>
        <begin position="80"/>
        <end position="97"/>
    </location>
</feature>
<keyword evidence="6 7" id="KW-0472">Membrane</keyword>